<dbReference type="Proteomes" id="UP000465785">
    <property type="component" value="Chromosome"/>
</dbReference>
<keyword evidence="2" id="KW-1185">Reference proteome</keyword>
<proteinExistence type="predicted"/>
<evidence type="ECO:0000313" key="1">
    <source>
        <dbReference type="EMBL" id="BBY93027.1"/>
    </source>
</evidence>
<evidence type="ECO:0000313" key="2">
    <source>
        <dbReference type="Proteomes" id="UP000465785"/>
    </source>
</evidence>
<sequence length="71" mass="8135">MTLSPYCRAYRHDLADDRLRRETATGYDGGDVIDLDPTDHFLPLLHAAFTELINRLVAPIPTVVRCPTRRR</sequence>
<gene>
    <name evidence="1" type="ORF">MGALJ_26960</name>
</gene>
<accession>A0A9W4FFB9</accession>
<protein>
    <submittedName>
        <fullName evidence="1">Uncharacterized protein</fullName>
    </submittedName>
</protein>
<name>A0A9W4FFB9_9MYCO</name>
<organism evidence="1 2">
    <name type="scientific">Mycobacterium gallinarum</name>
    <dbReference type="NCBI Taxonomy" id="39689"/>
    <lineage>
        <taxon>Bacteria</taxon>
        <taxon>Bacillati</taxon>
        <taxon>Actinomycetota</taxon>
        <taxon>Actinomycetes</taxon>
        <taxon>Mycobacteriales</taxon>
        <taxon>Mycobacteriaceae</taxon>
        <taxon>Mycobacterium</taxon>
    </lineage>
</organism>
<dbReference type="AlphaFoldDB" id="A0A9W4FFB9"/>
<dbReference type="KEGG" id="mgau:MGALJ_26960"/>
<dbReference type="EMBL" id="AP022601">
    <property type="protein sequence ID" value="BBY93027.1"/>
    <property type="molecule type" value="Genomic_DNA"/>
</dbReference>
<reference evidence="1 2" key="1">
    <citation type="journal article" date="2019" name="Emerg. Microbes Infect.">
        <title>Comprehensive subspecies identification of 175 nontuberculous mycobacteria species based on 7547 genomic profiles.</title>
        <authorList>
            <person name="Matsumoto Y."/>
            <person name="Kinjo T."/>
            <person name="Motooka D."/>
            <person name="Nabeya D."/>
            <person name="Jung N."/>
            <person name="Uechi K."/>
            <person name="Horii T."/>
            <person name="Iida T."/>
            <person name="Fujita J."/>
            <person name="Nakamura S."/>
        </authorList>
    </citation>
    <scope>NUCLEOTIDE SEQUENCE [LARGE SCALE GENOMIC DNA]</scope>
    <source>
        <strain evidence="1 2">JCM 6399</strain>
    </source>
</reference>